<dbReference type="Proteomes" id="UP000177082">
    <property type="component" value="Unassembled WGS sequence"/>
</dbReference>
<keyword evidence="1" id="KW-0812">Transmembrane</keyword>
<feature type="transmembrane region" description="Helical" evidence="1">
    <location>
        <begin position="121"/>
        <end position="137"/>
    </location>
</feature>
<gene>
    <name evidence="2" type="ORF">A2961_00275</name>
</gene>
<dbReference type="EMBL" id="MGHF01000007">
    <property type="protein sequence ID" value="OGM64313.1"/>
    <property type="molecule type" value="Genomic_DNA"/>
</dbReference>
<comment type="caution">
    <text evidence="2">The sequence shown here is derived from an EMBL/GenBank/DDBJ whole genome shotgun (WGS) entry which is preliminary data.</text>
</comment>
<protein>
    <recommendedName>
        <fullName evidence="4">Zinc ribbon domain-containing protein</fullName>
    </recommendedName>
</protein>
<feature type="transmembrane region" description="Helical" evidence="1">
    <location>
        <begin position="28"/>
        <end position="47"/>
    </location>
</feature>
<reference evidence="2 3" key="1">
    <citation type="journal article" date="2016" name="Nat. Commun.">
        <title>Thousands of microbial genomes shed light on interconnected biogeochemical processes in an aquifer system.</title>
        <authorList>
            <person name="Anantharaman K."/>
            <person name="Brown C.T."/>
            <person name="Hug L.A."/>
            <person name="Sharon I."/>
            <person name="Castelle C.J."/>
            <person name="Probst A.J."/>
            <person name="Thomas B.C."/>
            <person name="Singh A."/>
            <person name="Wilkins M.J."/>
            <person name="Karaoz U."/>
            <person name="Brodie E.L."/>
            <person name="Williams K.H."/>
            <person name="Hubbard S.S."/>
            <person name="Banfield J.F."/>
        </authorList>
    </citation>
    <scope>NUCLEOTIDE SEQUENCE [LARGE SCALE GENOMIC DNA]</scope>
</reference>
<evidence type="ECO:0000313" key="3">
    <source>
        <dbReference type="Proteomes" id="UP000177082"/>
    </source>
</evidence>
<evidence type="ECO:0000256" key="1">
    <source>
        <dbReference type="SAM" id="Phobius"/>
    </source>
</evidence>
<keyword evidence="1" id="KW-1133">Transmembrane helix</keyword>
<accession>A0A1F8BJV8</accession>
<name>A0A1F8BJV8_9BACT</name>
<proteinExistence type="predicted"/>
<feature type="transmembrane region" description="Helical" evidence="1">
    <location>
        <begin position="53"/>
        <end position="79"/>
    </location>
</feature>
<dbReference type="STRING" id="1802519.A2961_00275"/>
<sequence>MLNRNILLVVSVVSFFLFQPGKGEYEIILWFATGIFAILVFVLKGYFNLSFWMIVLFGWGILLLVMLFGPISLFIVALLSKKRRCIHCREIISKDATRCPKCQGELNPITERTKIPTRTNIAYLTIYMVILYFLSNGEKVVQYFRYQKLKSTPNISEEEAKLRSEIAWDDKDYLDHKERILNLIEADPDHAVGVFLYVISPSDQDLRSRTLVRLESWTRSKKEDLMIFTRAFEEKGYVQIQGNNITFRQVTEDEEAQKLFQETIEFGVRGKTDNTHFPQSLYDFRVKYYPVIQERGMLWGY</sequence>
<dbReference type="AlphaFoldDB" id="A0A1F8BJV8"/>
<evidence type="ECO:0000313" key="2">
    <source>
        <dbReference type="EMBL" id="OGM64313.1"/>
    </source>
</evidence>
<keyword evidence="1" id="KW-0472">Membrane</keyword>
<evidence type="ECO:0008006" key="4">
    <source>
        <dbReference type="Google" id="ProtNLM"/>
    </source>
</evidence>
<organism evidence="2 3">
    <name type="scientific">Candidatus Woesebacteria bacterium RIFCSPLOWO2_01_FULL_39_21</name>
    <dbReference type="NCBI Taxonomy" id="1802519"/>
    <lineage>
        <taxon>Bacteria</taxon>
        <taxon>Candidatus Woeseibacteriota</taxon>
    </lineage>
</organism>